<dbReference type="InterPro" id="IPR016092">
    <property type="entry name" value="ATAP"/>
</dbReference>
<organism evidence="3 4">
    <name type="scientific">Sulfobacillus benefaciens</name>
    <dbReference type="NCBI Taxonomy" id="453960"/>
    <lineage>
        <taxon>Bacteria</taxon>
        <taxon>Bacillati</taxon>
        <taxon>Bacillota</taxon>
        <taxon>Clostridia</taxon>
        <taxon>Eubacteriales</taxon>
        <taxon>Clostridiales Family XVII. Incertae Sedis</taxon>
        <taxon>Sulfobacillus</taxon>
    </lineage>
</organism>
<dbReference type="Pfam" id="PF01521">
    <property type="entry name" value="Fe-S_biosyn"/>
    <property type="match status" value="1"/>
</dbReference>
<accession>A0A2T2XC12</accession>
<evidence type="ECO:0000256" key="1">
    <source>
        <dbReference type="ARBA" id="ARBA00006718"/>
    </source>
</evidence>
<dbReference type="SUPFAM" id="SSF89360">
    <property type="entry name" value="HesB-like domain"/>
    <property type="match status" value="1"/>
</dbReference>
<dbReference type="InterPro" id="IPR035903">
    <property type="entry name" value="HesB-like_dom_sf"/>
</dbReference>
<dbReference type="GO" id="GO:0016226">
    <property type="term" value="P:iron-sulfur cluster assembly"/>
    <property type="evidence" value="ECO:0007669"/>
    <property type="project" value="InterPro"/>
</dbReference>
<dbReference type="PANTHER" id="PTHR10072">
    <property type="entry name" value="IRON-SULFUR CLUSTER ASSEMBLY PROTEIN"/>
    <property type="match status" value="1"/>
</dbReference>
<evidence type="ECO:0000313" key="4">
    <source>
        <dbReference type="Proteomes" id="UP000242972"/>
    </source>
</evidence>
<dbReference type="AlphaFoldDB" id="A0A2T2XC12"/>
<evidence type="ECO:0000313" key="3">
    <source>
        <dbReference type="EMBL" id="PSR31997.1"/>
    </source>
</evidence>
<sequence>MEIAVTVTPEALQAFSQLSQDRKAEYVRVTAAQTCGCGSIGYRMFWDDSLSDRDVTLEQGGLTLVIDEDSQPHVAGCVIDYRSEPLREGFMISNPNAGSGCGCGGH</sequence>
<proteinExistence type="inferred from homology"/>
<feature type="domain" description="Core" evidence="2">
    <location>
        <begin position="5"/>
        <end position="104"/>
    </location>
</feature>
<evidence type="ECO:0000259" key="2">
    <source>
        <dbReference type="Pfam" id="PF01521"/>
    </source>
</evidence>
<protein>
    <submittedName>
        <fullName evidence="3">Iron-sulfur cluster assembly accessory protein</fullName>
    </submittedName>
</protein>
<dbReference type="InterPro" id="IPR000361">
    <property type="entry name" value="ATAP_core_dom"/>
</dbReference>
<dbReference type="GO" id="GO:0005737">
    <property type="term" value="C:cytoplasm"/>
    <property type="evidence" value="ECO:0007669"/>
    <property type="project" value="TreeGrafter"/>
</dbReference>
<dbReference type="GO" id="GO:0051537">
    <property type="term" value="F:2 iron, 2 sulfur cluster binding"/>
    <property type="evidence" value="ECO:0007669"/>
    <property type="project" value="TreeGrafter"/>
</dbReference>
<dbReference type="NCBIfam" id="TIGR00049">
    <property type="entry name" value="iron-sulfur cluster assembly accessory protein"/>
    <property type="match status" value="1"/>
</dbReference>
<dbReference type="InterPro" id="IPR050322">
    <property type="entry name" value="Fe-S_cluster_asmbl/transfer"/>
</dbReference>
<reference evidence="3 4" key="1">
    <citation type="journal article" date="2014" name="BMC Genomics">
        <title>Comparison of environmental and isolate Sulfobacillus genomes reveals diverse carbon, sulfur, nitrogen, and hydrogen metabolisms.</title>
        <authorList>
            <person name="Justice N.B."/>
            <person name="Norman A."/>
            <person name="Brown C.T."/>
            <person name="Singh A."/>
            <person name="Thomas B.C."/>
            <person name="Banfield J.F."/>
        </authorList>
    </citation>
    <scope>NUCLEOTIDE SEQUENCE [LARGE SCALE GENOMIC DNA]</scope>
    <source>
        <strain evidence="3">AMDSBA4</strain>
    </source>
</reference>
<gene>
    <name evidence="3" type="ORF">C7B46_16280</name>
</gene>
<dbReference type="Proteomes" id="UP000242972">
    <property type="component" value="Unassembled WGS sequence"/>
</dbReference>
<comment type="similarity">
    <text evidence="1">Belongs to the HesB/IscA family.</text>
</comment>
<dbReference type="Gene3D" id="2.60.300.12">
    <property type="entry name" value="HesB-like domain"/>
    <property type="match status" value="1"/>
</dbReference>
<name>A0A2T2XC12_9FIRM</name>
<dbReference type="PANTHER" id="PTHR10072:SF41">
    <property type="entry name" value="IRON-SULFUR CLUSTER ASSEMBLY 1 HOMOLOG, MITOCHONDRIAL"/>
    <property type="match status" value="1"/>
</dbReference>
<comment type="caution">
    <text evidence="3">The sequence shown here is derived from an EMBL/GenBank/DDBJ whole genome shotgun (WGS) entry which is preliminary data.</text>
</comment>
<dbReference type="EMBL" id="PXYW01000056">
    <property type="protein sequence ID" value="PSR31997.1"/>
    <property type="molecule type" value="Genomic_DNA"/>
</dbReference>